<feature type="domain" description="Luciferase-like" evidence="5">
    <location>
        <begin position="1"/>
        <end position="318"/>
    </location>
</feature>
<dbReference type="Pfam" id="PF00296">
    <property type="entry name" value="Bac_luciferase"/>
    <property type="match status" value="1"/>
</dbReference>
<dbReference type="PANTHER" id="PTHR30137:SF16">
    <property type="entry name" value="BLL0895 PROTEIN"/>
    <property type="match status" value="1"/>
</dbReference>
<dbReference type="PANTHER" id="PTHR30137">
    <property type="entry name" value="LUCIFERASE-LIKE MONOOXYGENASE"/>
    <property type="match status" value="1"/>
</dbReference>
<dbReference type="InterPro" id="IPR036661">
    <property type="entry name" value="Luciferase-like_sf"/>
</dbReference>
<dbReference type="GO" id="GO:0005829">
    <property type="term" value="C:cytosol"/>
    <property type="evidence" value="ECO:0007669"/>
    <property type="project" value="TreeGrafter"/>
</dbReference>
<name>A0A942T7B0_9BACI</name>
<evidence type="ECO:0000313" key="6">
    <source>
        <dbReference type="EMBL" id="MBS4186371.1"/>
    </source>
</evidence>
<keyword evidence="8" id="KW-1185">Reference proteome</keyword>
<keyword evidence="4" id="KW-0503">Monooxygenase</keyword>
<evidence type="ECO:0000256" key="2">
    <source>
        <dbReference type="ARBA" id="ARBA00022630"/>
    </source>
</evidence>
<dbReference type="Gene3D" id="3.20.20.30">
    <property type="entry name" value="Luciferase-like domain"/>
    <property type="match status" value="1"/>
</dbReference>
<evidence type="ECO:0000256" key="1">
    <source>
        <dbReference type="ARBA" id="ARBA00010426"/>
    </source>
</evidence>
<evidence type="ECO:0000313" key="8">
    <source>
        <dbReference type="Proteomes" id="UP000677265"/>
    </source>
</evidence>
<dbReference type="EMBL" id="JAGYPE020000005">
    <property type="protein sequence ID" value="MCH6264909.1"/>
    <property type="molecule type" value="Genomic_DNA"/>
</dbReference>
<dbReference type="SUPFAM" id="SSF51679">
    <property type="entry name" value="Bacterial luciferase-like"/>
    <property type="match status" value="1"/>
</dbReference>
<organism evidence="6">
    <name type="scientific">Neobacillus citreus</name>
    <dbReference type="NCBI Taxonomy" id="2833578"/>
    <lineage>
        <taxon>Bacteria</taxon>
        <taxon>Bacillati</taxon>
        <taxon>Bacillota</taxon>
        <taxon>Bacilli</taxon>
        <taxon>Bacillales</taxon>
        <taxon>Bacillaceae</taxon>
        <taxon>Neobacillus</taxon>
    </lineage>
</organism>
<comment type="similarity">
    <text evidence="1">Belongs to the bacterial luciferase oxidoreductase family.</text>
</comment>
<dbReference type="InterPro" id="IPR011251">
    <property type="entry name" value="Luciferase-like_dom"/>
</dbReference>
<proteinExistence type="inferred from homology"/>
<dbReference type="GO" id="GO:0016705">
    <property type="term" value="F:oxidoreductase activity, acting on paired donors, with incorporation or reduction of molecular oxygen"/>
    <property type="evidence" value="ECO:0007669"/>
    <property type="project" value="InterPro"/>
</dbReference>
<dbReference type="InterPro" id="IPR050766">
    <property type="entry name" value="Bact_Lucif_Oxidored"/>
</dbReference>
<accession>A0A942T7B0</accession>
<keyword evidence="3" id="KW-0560">Oxidoreductase</keyword>
<protein>
    <submittedName>
        <fullName evidence="6">LLM class flavin-dependent oxidoreductase</fullName>
    </submittedName>
</protein>
<dbReference type="RefSeq" id="WP_213146188.1">
    <property type="nucleotide sequence ID" value="NZ_JAGYPE020000005.1"/>
</dbReference>
<keyword evidence="2" id="KW-0285">Flavoprotein</keyword>
<sequence>MELGLFLMPSHPPERSLYDATQWDLEMIQYADTLGYQEAWIGEHFTAPWEPIPAPDLMIAQALTSTKQIKLAPGAHLLPYHHPVELAHRVAYLDHLSQGRLMLGVGAGGLLTDSETFGVDAAIGENRTMMAEALEIMLKLWNEKEPFQFEGAYWKANKIEGNPFASYHIYPYQQPHPPIGVTGLSPGSETLKTAGEKGFIPMSLGANNEYIAGHWKSVEEGAKRSGRTPSRSDWRITRDVFVADTDEEAIEGSLNSMMGRQHREYWIPLFRSLRAVSVFKHEESVDESQITPEYVAKHNWFVGSPETVANKIVNLYETVGGFGALLVTGYDYCETPDIWKKSMRLLQEEVMPRVNHKIAKVRI</sequence>
<dbReference type="GO" id="GO:0004497">
    <property type="term" value="F:monooxygenase activity"/>
    <property type="evidence" value="ECO:0007669"/>
    <property type="project" value="UniProtKB-KW"/>
</dbReference>
<evidence type="ECO:0000256" key="3">
    <source>
        <dbReference type="ARBA" id="ARBA00023002"/>
    </source>
</evidence>
<gene>
    <name evidence="7" type="ORF">KHB02_005150</name>
    <name evidence="6" type="ORF">KHB02_33930</name>
</gene>
<evidence type="ECO:0000313" key="7">
    <source>
        <dbReference type="EMBL" id="MCH6264909.1"/>
    </source>
</evidence>
<dbReference type="AlphaFoldDB" id="A0A942T7B0"/>
<dbReference type="EMBL" id="JAGYPE010000007">
    <property type="protein sequence ID" value="MBS4186371.1"/>
    <property type="molecule type" value="Genomic_DNA"/>
</dbReference>
<reference evidence="6" key="1">
    <citation type="submission" date="2021-05" db="EMBL/GenBank/DDBJ databases">
        <title>Novel Bacillus species.</title>
        <authorList>
            <person name="Liu G."/>
        </authorList>
    </citation>
    <scope>NUCLEOTIDE SEQUENCE</scope>
    <source>
        <strain evidence="6 8">FJAT-50051</strain>
    </source>
</reference>
<evidence type="ECO:0000259" key="5">
    <source>
        <dbReference type="Pfam" id="PF00296"/>
    </source>
</evidence>
<comment type="caution">
    <text evidence="6">The sequence shown here is derived from an EMBL/GenBank/DDBJ whole genome shotgun (WGS) entry which is preliminary data.</text>
</comment>
<evidence type="ECO:0000256" key="4">
    <source>
        <dbReference type="ARBA" id="ARBA00023033"/>
    </source>
</evidence>
<dbReference type="Proteomes" id="UP000677265">
    <property type="component" value="Unassembled WGS sequence"/>
</dbReference>